<evidence type="ECO:0000256" key="6">
    <source>
        <dbReference type="ARBA" id="ARBA00022737"/>
    </source>
</evidence>
<protein>
    <recommendedName>
        <fullName evidence="3">endo-1,4-beta-xylanase</fullName>
        <ecNumber evidence="3">3.2.1.8</ecNumber>
    </recommendedName>
</protein>
<dbReference type="InterPro" id="IPR008979">
    <property type="entry name" value="Galactose-bd-like_sf"/>
</dbReference>
<organism evidence="12 13">
    <name type="scientific">Marinilabilia salmonicolor</name>
    <dbReference type="NCBI Taxonomy" id="989"/>
    <lineage>
        <taxon>Bacteria</taxon>
        <taxon>Pseudomonadati</taxon>
        <taxon>Bacteroidota</taxon>
        <taxon>Bacteroidia</taxon>
        <taxon>Marinilabiliales</taxon>
        <taxon>Marinilabiliaceae</taxon>
        <taxon>Marinilabilia</taxon>
    </lineage>
</organism>
<reference evidence="12 13" key="1">
    <citation type="submission" date="2018-07" db="EMBL/GenBank/DDBJ databases">
        <title>Freshwater and sediment microbial communities from various areas in North America, analyzing microbe dynamics in response to fracking.</title>
        <authorList>
            <person name="Lamendella R."/>
        </authorList>
    </citation>
    <scope>NUCLEOTIDE SEQUENCE [LARGE SCALE GENOMIC DNA]</scope>
    <source>
        <strain evidence="12 13">160A</strain>
    </source>
</reference>
<keyword evidence="6" id="KW-0677">Repeat</keyword>
<comment type="similarity">
    <text evidence="2">Belongs to the glycosyl hydrolase 10 (cellulase F) family.</text>
</comment>
<evidence type="ECO:0000313" key="13">
    <source>
        <dbReference type="Proteomes" id="UP000252733"/>
    </source>
</evidence>
<dbReference type="EMBL" id="QPIZ01000009">
    <property type="protein sequence ID" value="RCW36079.1"/>
    <property type="molecule type" value="Genomic_DNA"/>
</dbReference>
<comment type="caution">
    <text evidence="12">The sequence shown here is derived from an EMBL/GenBank/DDBJ whole genome shotgun (WGS) entry which is preliminary data.</text>
</comment>
<dbReference type="InterPro" id="IPR017853">
    <property type="entry name" value="GH"/>
</dbReference>
<dbReference type="Pfam" id="PF02018">
    <property type="entry name" value="CBM_4_9"/>
    <property type="match status" value="1"/>
</dbReference>
<dbReference type="GO" id="GO:0045493">
    <property type="term" value="P:xylan catabolic process"/>
    <property type="evidence" value="ECO:0007669"/>
    <property type="project" value="UniProtKB-KW"/>
</dbReference>
<keyword evidence="4" id="KW-0858">Xylan degradation</keyword>
<dbReference type="EC" id="3.2.1.8" evidence="3"/>
<dbReference type="Gene3D" id="2.60.120.260">
    <property type="entry name" value="Galactose-binding domain-like"/>
    <property type="match status" value="2"/>
</dbReference>
<feature type="domain" description="GH10" evidence="11">
    <location>
        <begin position="432"/>
        <end position="721"/>
    </location>
</feature>
<dbReference type="SMART" id="SM00633">
    <property type="entry name" value="Glyco_10"/>
    <property type="match status" value="1"/>
</dbReference>
<dbReference type="SUPFAM" id="SSF51445">
    <property type="entry name" value="(Trans)glycosidases"/>
    <property type="match status" value="1"/>
</dbReference>
<dbReference type="Proteomes" id="UP000252733">
    <property type="component" value="Unassembled WGS sequence"/>
</dbReference>
<dbReference type="InterPro" id="IPR044846">
    <property type="entry name" value="GH10"/>
</dbReference>
<proteinExistence type="inferred from homology"/>
<dbReference type="AlphaFoldDB" id="A0A2T0XT45"/>
<evidence type="ECO:0000256" key="3">
    <source>
        <dbReference type="ARBA" id="ARBA00012590"/>
    </source>
</evidence>
<keyword evidence="8" id="KW-0119">Carbohydrate metabolism</keyword>
<name>A0A2T0XT45_9BACT</name>
<dbReference type="Pfam" id="PF00331">
    <property type="entry name" value="Glyco_hydro_10"/>
    <property type="match status" value="2"/>
</dbReference>
<evidence type="ECO:0000256" key="10">
    <source>
        <dbReference type="ARBA" id="ARBA00023326"/>
    </source>
</evidence>
<keyword evidence="9" id="KW-0326">Glycosidase</keyword>
<evidence type="ECO:0000256" key="4">
    <source>
        <dbReference type="ARBA" id="ARBA00022651"/>
    </source>
</evidence>
<accession>A0A2T0XT45</accession>
<keyword evidence="10" id="KW-0624">Polysaccharide degradation</keyword>
<evidence type="ECO:0000313" key="12">
    <source>
        <dbReference type="EMBL" id="RCW36079.1"/>
    </source>
</evidence>
<dbReference type="PROSITE" id="PS51760">
    <property type="entry name" value="GH10_2"/>
    <property type="match status" value="1"/>
</dbReference>
<keyword evidence="5" id="KW-0732">Signal</keyword>
<dbReference type="PANTHER" id="PTHR31490">
    <property type="entry name" value="GLYCOSYL HYDROLASE"/>
    <property type="match status" value="1"/>
</dbReference>
<evidence type="ECO:0000256" key="9">
    <source>
        <dbReference type="ARBA" id="ARBA00023295"/>
    </source>
</evidence>
<dbReference type="GO" id="GO:0031176">
    <property type="term" value="F:endo-1,4-beta-xylanase activity"/>
    <property type="evidence" value="ECO:0007669"/>
    <property type="project" value="UniProtKB-EC"/>
</dbReference>
<evidence type="ECO:0000259" key="11">
    <source>
        <dbReference type="PROSITE" id="PS51760"/>
    </source>
</evidence>
<evidence type="ECO:0000256" key="5">
    <source>
        <dbReference type="ARBA" id="ARBA00022729"/>
    </source>
</evidence>
<evidence type="ECO:0000256" key="1">
    <source>
        <dbReference type="ARBA" id="ARBA00000681"/>
    </source>
</evidence>
<gene>
    <name evidence="12" type="ORF">DFO77_10943</name>
</gene>
<dbReference type="RefSeq" id="WP_106151426.1">
    <property type="nucleotide sequence ID" value="NZ_PVTS01000001.1"/>
</dbReference>
<comment type="catalytic activity">
    <reaction evidence="1">
        <text>Endohydrolysis of (1-&gt;4)-beta-D-xylosidic linkages in xylans.</text>
        <dbReference type="EC" id="3.2.1.8"/>
    </reaction>
</comment>
<sequence length="737" mass="80537">MKYKKFIPVVALAALFATSCDDQMMEWEERDPASEITVAEIPLKMEEKISRYDALNTYTDFKLGVGVGVGLYMEPGLMDSVVHQNFDEVVAGYIMKHGPMVQSDGTIDFTTADAFVEKAKNAGLSVFGHTLVWHQNQDASYLNGLIAPEVIPEPAGSNLLDISGLEDGSFTGWARNNQGDGITIEGGAGMGAGTDAMKLIASSSSANYWDLQIVSPEVPVIAGHEYQVTFFIKSDQPGAGRISMPGAANEYPWIDWMGTGSGTEAFETTSTWQQVQYSVSEFAEGSTGFSLSFDLGSVPDVTYYIDVNTIKVVDLDAEPTVVNMISNGDFENGTLDPWNGWGNESTRAVSAEGEGYGDTGYSMVLTNPTAADSYSAQQVYTFDQPLEEGVDYSVSFMIKSSVATTIQVQLQNPDYGGDYYGGLSVGTTWTPVEFTATPSTADKNKFVFDFGATAATFHIDNVVLGKAPQAPSGAPELKVAKAPTYIEKTDEEKAQLIGAAMEDFITQMVSHYKNDITAWDVVNEPMNNDGTLRDGNVSDPASDEFYWQKYLGKDFAVTAFNLAREHGNQGDILFINDYGLESSIAKCEGLIDYVEYIENQGATVDGIGTQMHISINTNKDNIVQMFELLAATGKMIKVSELDVQVLTDAPSAEQFEQQAEMYQFVADKYREIIPEAQQYGITVWGISDAPAEHENWLPDDAPCLWDADYERKVAYKYFADGLAGRDVSEDFTGELEE</sequence>
<evidence type="ECO:0000256" key="7">
    <source>
        <dbReference type="ARBA" id="ARBA00022801"/>
    </source>
</evidence>
<keyword evidence="13" id="KW-1185">Reference proteome</keyword>
<dbReference type="Gene3D" id="3.20.20.80">
    <property type="entry name" value="Glycosidases"/>
    <property type="match status" value="2"/>
</dbReference>
<evidence type="ECO:0000256" key="2">
    <source>
        <dbReference type="ARBA" id="ARBA00007495"/>
    </source>
</evidence>
<dbReference type="SUPFAM" id="SSF49785">
    <property type="entry name" value="Galactose-binding domain-like"/>
    <property type="match status" value="2"/>
</dbReference>
<dbReference type="PANTHER" id="PTHR31490:SF88">
    <property type="entry name" value="BETA-XYLANASE"/>
    <property type="match status" value="1"/>
</dbReference>
<evidence type="ECO:0000256" key="8">
    <source>
        <dbReference type="ARBA" id="ARBA00023277"/>
    </source>
</evidence>
<keyword evidence="7 12" id="KW-0378">Hydrolase</keyword>
<dbReference type="PROSITE" id="PS51257">
    <property type="entry name" value="PROKAR_LIPOPROTEIN"/>
    <property type="match status" value="1"/>
</dbReference>
<dbReference type="OrthoDB" id="1032269at2"/>
<dbReference type="InterPro" id="IPR001000">
    <property type="entry name" value="GH10_dom"/>
</dbReference>
<dbReference type="InterPro" id="IPR003305">
    <property type="entry name" value="CenC_carb-bd"/>
</dbReference>